<evidence type="ECO:0000256" key="7">
    <source>
        <dbReference type="ARBA" id="ARBA00023157"/>
    </source>
</evidence>
<keyword evidence="6" id="KW-0106">Calcium</keyword>
<dbReference type="InterPro" id="IPR008979">
    <property type="entry name" value="Galactose-bd-like_sf"/>
</dbReference>
<gene>
    <name evidence="9" type="ORF">DPMN_064454</name>
</gene>
<dbReference type="PANTHER" id="PTHR45713">
    <property type="entry name" value="FTP DOMAIN-CONTAINING PROTEIN"/>
    <property type="match status" value="1"/>
</dbReference>
<keyword evidence="4" id="KW-0479">Metal-binding</keyword>
<reference evidence="9" key="1">
    <citation type="journal article" date="2019" name="bioRxiv">
        <title>The Genome of the Zebra Mussel, Dreissena polymorpha: A Resource for Invasive Species Research.</title>
        <authorList>
            <person name="McCartney M.A."/>
            <person name="Auch B."/>
            <person name="Kono T."/>
            <person name="Mallez S."/>
            <person name="Zhang Y."/>
            <person name="Obille A."/>
            <person name="Becker A."/>
            <person name="Abrahante J.E."/>
            <person name="Garbe J."/>
            <person name="Badalamenti J.P."/>
            <person name="Herman A."/>
            <person name="Mangelson H."/>
            <person name="Liachko I."/>
            <person name="Sullivan S."/>
            <person name="Sone E.D."/>
            <person name="Koren S."/>
            <person name="Silverstein K.A.T."/>
            <person name="Beckman K.B."/>
            <person name="Gohl D.M."/>
        </authorList>
    </citation>
    <scope>NUCLEOTIDE SEQUENCE</scope>
    <source>
        <strain evidence="9">Duluth1</strain>
        <tissue evidence="9">Whole animal</tissue>
    </source>
</reference>
<name>A0A9D4CCS2_DREPO</name>
<evidence type="ECO:0000256" key="4">
    <source>
        <dbReference type="ARBA" id="ARBA00022723"/>
    </source>
</evidence>
<dbReference type="InterPro" id="IPR006585">
    <property type="entry name" value="FTP1"/>
</dbReference>
<dbReference type="SUPFAM" id="SSF49785">
    <property type="entry name" value="Galactose-binding domain-like"/>
    <property type="match status" value="1"/>
</dbReference>
<evidence type="ECO:0000313" key="9">
    <source>
        <dbReference type="EMBL" id="KAH3721525.1"/>
    </source>
</evidence>
<comment type="function">
    <text evidence="1">Acts as a defensive agent. Recognizes blood group fucosylated oligosaccharides including A, B, H and Lewis B-type antigens. Does not recognize Lewis A antigen and has low affinity for monovalent haptens.</text>
</comment>
<dbReference type="GO" id="GO:0010185">
    <property type="term" value="P:regulation of cellular defense response"/>
    <property type="evidence" value="ECO:0007669"/>
    <property type="project" value="UniProtKB-ARBA"/>
</dbReference>
<dbReference type="Gene3D" id="2.60.120.260">
    <property type="entry name" value="Galactose-binding domain-like"/>
    <property type="match status" value="1"/>
</dbReference>
<evidence type="ECO:0000313" key="10">
    <source>
        <dbReference type="Proteomes" id="UP000828390"/>
    </source>
</evidence>
<dbReference type="GO" id="GO:0042806">
    <property type="term" value="F:fucose binding"/>
    <property type="evidence" value="ECO:0007669"/>
    <property type="project" value="UniProtKB-ARBA"/>
</dbReference>
<dbReference type="SMART" id="SM00607">
    <property type="entry name" value="FTP"/>
    <property type="match status" value="1"/>
</dbReference>
<comment type="similarity">
    <text evidence="2">Belongs to the fucolectin family.</text>
</comment>
<evidence type="ECO:0000256" key="3">
    <source>
        <dbReference type="ARBA" id="ARBA00011233"/>
    </source>
</evidence>
<dbReference type="Proteomes" id="UP000828390">
    <property type="component" value="Unassembled WGS sequence"/>
</dbReference>
<sequence>MLCEGMAEATSNVLVVGKRSTNKCVYCCNIDLCNGSCSYFVNLVLHKSAYQCSVHAGGAADRAVDGDTTKNYFTGQSCMHTDREHYTWWAVDLGHEFHVTNAIQHNRDDADDGRSIHLKVEISNVSATLLPKDSPLFQTCGAYVGHSFDGNTKTIDCPRTKVGRWHFVKSLKQDIHRVRTMFRSVKLYVFILCNVVALNAQKVTGPICFACDRTDNPEDCRSSTTCESEMACSVQEIIAPHGVVYFWSGCESYD</sequence>
<organism evidence="9 10">
    <name type="scientific">Dreissena polymorpha</name>
    <name type="common">Zebra mussel</name>
    <name type="synonym">Mytilus polymorpha</name>
    <dbReference type="NCBI Taxonomy" id="45954"/>
    <lineage>
        <taxon>Eukaryota</taxon>
        <taxon>Metazoa</taxon>
        <taxon>Spiralia</taxon>
        <taxon>Lophotrochozoa</taxon>
        <taxon>Mollusca</taxon>
        <taxon>Bivalvia</taxon>
        <taxon>Autobranchia</taxon>
        <taxon>Heteroconchia</taxon>
        <taxon>Euheterodonta</taxon>
        <taxon>Imparidentia</taxon>
        <taxon>Neoheterodontei</taxon>
        <taxon>Myida</taxon>
        <taxon>Dreissenoidea</taxon>
        <taxon>Dreissenidae</taxon>
        <taxon>Dreissena</taxon>
    </lineage>
</organism>
<dbReference type="Pfam" id="PF22633">
    <property type="entry name" value="F5_F8_type_C_2"/>
    <property type="match status" value="1"/>
</dbReference>
<protein>
    <recommendedName>
        <fullName evidence="8">Fucolectin tachylectin-4 pentraxin-1 domain-containing protein</fullName>
    </recommendedName>
</protein>
<feature type="non-terminal residue" evidence="9">
    <location>
        <position position="254"/>
    </location>
</feature>
<evidence type="ECO:0000256" key="1">
    <source>
        <dbReference type="ARBA" id="ARBA00002219"/>
    </source>
</evidence>
<keyword evidence="7" id="KW-1015">Disulfide bond</keyword>
<feature type="domain" description="Fucolectin tachylectin-4 pentraxin-1" evidence="8">
    <location>
        <begin position="40"/>
        <end position="186"/>
    </location>
</feature>
<comment type="subunit">
    <text evidence="3">Homotrimer.</text>
</comment>
<evidence type="ECO:0000256" key="6">
    <source>
        <dbReference type="ARBA" id="ARBA00022837"/>
    </source>
</evidence>
<dbReference type="PANTHER" id="PTHR45713:SF6">
    <property type="entry name" value="F5_8 TYPE C DOMAIN-CONTAINING PROTEIN"/>
    <property type="match status" value="1"/>
</dbReference>
<dbReference type="EMBL" id="JAIWYP010000013">
    <property type="protein sequence ID" value="KAH3721525.1"/>
    <property type="molecule type" value="Genomic_DNA"/>
</dbReference>
<evidence type="ECO:0000259" key="8">
    <source>
        <dbReference type="SMART" id="SM00607"/>
    </source>
</evidence>
<dbReference type="InterPro" id="IPR051941">
    <property type="entry name" value="BG_Antigen-Binding_Lectin"/>
</dbReference>
<comment type="caution">
    <text evidence="9">The sequence shown here is derived from an EMBL/GenBank/DDBJ whole genome shotgun (WGS) entry which is preliminary data.</text>
</comment>
<keyword evidence="5" id="KW-0430">Lectin</keyword>
<evidence type="ECO:0000256" key="2">
    <source>
        <dbReference type="ARBA" id="ARBA00010147"/>
    </source>
</evidence>
<accession>A0A9D4CCS2</accession>
<reference evidence="9" key="2">
    <citation type="submission" date="2020-11" db="EMBL/GenBank/DDBJ databases">
        <authorList>
            <person name="McCartney M.A."/>
            <person name="Auch B."/>
            <person name="Kono T."/>
            <person name="Mallez S."/>
            <person name="Becker A."/>
            <person name="Gohl D.M."/>
            <person name="Silverstein K.A.T."/>
            <person name="Koren S."/>
            <person name="Bechman K.B."/>
            <person name="Herman A."/>
            <person name="Abrahante J.E."/>
            <person name="Garbe J."/>
        </authorList>
    </citation>
    <scope>NUCLEOTIDE SEQUENCE</scope>
    <source>
        <strain evidence="9">Duluth1</strain>
        <tissue evidence="9">Whole animal</tissue>
    </source>
</reference>
<proteinExistence type="inferred from homology"/>
<keyword evidence="10" id="KW-1185">Reference proteome</keyword>
<dbReference type="GO" id="GO:0046872">
    <property type="term" value="F:metal ion binding"/>
    <property type="evidence" value="ECO:0007669"/>
    <property type="project" value="UniProtKB-KW"/>
</dbReference>
<dbReference type="AlphaFoldDB" id="A0A9D4CCS2"/>
<evidence type="ECO:0000256" key="5">
    <source>
        <dbReference type="ARBA" id="ARBA00022734"/>
    </source>
</evidence>
<dbReference type="GO" id="GO:0001868">
    <property type="term" value="P:regulation of complement activation, lectin pathway"/>
    <property type="evidence" value="ECO:0007669"/>
    <property type="project" value="UniProtKB-ARBA"/>
</dbReference>